<dbReference type="AlphaFoldDB" id="A0A1V9YBJ1"/>
<gene>
    <name evidence="2" type="ORF">ACHHYP_15097</name>
</gene>
<accession>A0A1V9YBJ1</accession>
<dbReference type="Pfam" id="PF14033">
    <property type="entry name" value="DUF4246"/>
    <property type="match status" value="1"/>
</dbReference>
<reference evidence="2 3" key="1">
    <citation type="journal article" date="2014" name="Genome Biol. Evol.">
        <title>The secreted proteins of Achlya hypogyna and Thraustotheca clavata identify the ancestral oomycete secretome and reveal gene acquisitions by horizontal gene transfer.</title>
        <authorList>
            <person name="Misner I."/>
            <person name="Blouin N."/>
            <person name="Leonard G."/>
            <person name="Richards T.A."/>
            <person name="Lane C.E."/>
        </authorList>
    </citation>
    <scope>NUCLEOTIDE SEQUENCE [LARGE SCALE GENOMIC DNA]</scope>
    <source>
        <strain evidence="2 3">ATCC 48635</strain>
    </source>
</reference>
<dbReference type="Proteomes" id="UP000243579">
    <property type="component" value="Unassembled WGS sequence"/>
</dbReference>
<protein>
    <recommendedName>
        <fullName evidence="1">DUF4246 domain-containing protein</fullName>
    </recommendedName>
</protein>
<dbReference type="PANTHER" id="PTHR33119">
    <property type="entry name" value="IFI3P"/>
    <property type="match status" value="1"/>
</dbReference>
<proteinExistence type="predicted"/>
<dbReference type="OrthoDB" id="415532at2759"/>
<comment type="caution">
    <text evidence="2">The sequence shown here is derived from an EMBL/GenBank/DDBJ whole genome shotgun (WGS) entry which is preliminary data.</text>
</comment>
<dbReference type="InterPro" id="IPR025340">
    <property type="entry name" value="DUF4246"/>
</dbReference>
<dbReference type="InterPro" id="IPR049192">
    <property type="entry name" value="DUF4246_C"/>
</dbReference>
<dbReference type="PANTHER" id="PTHR33119:SF1">
    <property type="entry name" value="FE2OG DIOXYGENASE DOMAIN-CONTAINING PROTEIN"/>
    <property type="match status" value="1"/>
</dbReference>
<evidence type="ECO:0000313" key="3">
    <source>
        <dbReference type="Proteomes" id="UP000243579"/>
    </source>
</evidence>
<sequence length="572" mass="62886">MGPLLDAAIWSGQGAVADFLVQTVFKGTVVPTYLYFWQPCTCAWQDSYQSELEIFGWGTTEGRAYTGIELAYMRGLCSVLNKPRWWESSLDSWAARSPWPNLLTDELRQLHEFCVTPSGFAPNTAHRVSHVDGVAVADLDCLLAPLQATAVLDSGRQLLDIVDPSMHCVVYGHTRFNLQSHDNRFGSMPHVASLDVAPEDLLPHMSTTHQWLPTAVAYDADRKAATIQSYIGGIATMHESLYRRLEALLVTAAPMVEHALTTGLVSLPIKRVRDPAPPYDLKSLLQAMYKAEHGLAENVDITAQTLKSYKADLVARGVDLDLLGPTLAPALLQQLDGNTIKRQFSAENRDRLPSKFQVIVKAQSSVVTPDTPTHAGQPLWQLATGLANEAVVASAVVVIDASNVSLGRMDLRQVFSYVNVRPDASQPGGEVFCTRHKQRTVQQTGHLDLYPGRLAVVPSSVQHRLCPFHAIDSSQPGHLTLLRIHFVCPEFEVLSTKYVFPQQQQAFAETIARTRLAALPEDLLHHVLNYVGWSVVDAAVTTAAAEASKRERDDSLALLMVDEAPPTKRVAL</sequence>
<dbReference type="EMBL" id="JNBR01002326">
    <property type="protein sequence ID" value="OQR83105.1"/>
    <property type="molecule type" value="Genomic_DNA"/>
</dbReference>
<feature type="domain" description="DUF4246" evidence="1">
    <location>
        <begin position="153"/>
        <end position="508"/>
    </location>
</feature>
<name>A0A1V9YBJ1_ACHHY</name>
<organism evidence="2 3">
    <name type="scientific">Achlya hypogyna</name>
    <name type="common">Oomycete</name>
    <name type="synonym">Protoachlya hypogyna</name>
    <dbReference type="NCBI Taxonomy" id="1202772"/>
    <lineage>
        <taxon>Eukaryota</taxon>
        <taxon>Sar</taxon>
        <taxon>Stramenopiles</taxon>
        <taxon>Oomycota</taxon>
        <taxon>Saprolegniomycetes</taxon>
        <taxon>Saprolegniales</taxon>
        <taxon>Achlyaceae</taxon>
        <taxon>Achlya</taxon>
    </lineage>
</organism>
<evidence type="ECO:0000313" key="2">
    <source>
        <dbReference type="EMBL" id="OQR83105.1"/>
    </source>
</evidence>
<evidence type="ECO:0000259" key="1">
    <source>
        <dbReference type="Pfam" id="PF14033"/>
    </source>
</evidence>
<keyword evidence="3" id="KW-1185">Reference proteome</keyword>